<gene>
    <name evidence="2" type="ORF">LOX96_12900</name>
</gene>
<protein>
    <submittedName>
        <fullName evidence="2">Type IV secretion protein Dot</fullName>
    </submittedName>
</protein>
<dbReference type="InterPro" id="IPR049990">
    <property type="entry name" value="T4SS_Ceg10"/>
</dbReference>
<dbReference type="NCBIfam" id="NF043043">
    <property type="entry name" value="T4SS_Ceg10"/>
    <property type="match status" value="1"/>
</dbReference>
<evidence type="ECO:0000256" key="1">
    <source>
        <dbReference type="SAM" id="MobiDB-lite"/>
    </source>
</evidence>
<accession>A0A9X2IDP7</accession>
<feature type="region of interest" description="Disordered" evidence="1">
    <location>
        <begin position="317"/>
        <end position="344"/>
    </location>
</feature>
<organism evidence="2 3">
    <name type="scientific">Legionella maioricensis</name>
    <dbReference type="NCBI Taxonomy" id="2896528"/>
    <lineage>
        <taxon>Bacteria</taxon>
        <taxon>Pseudomonadati</taxon>
        <taxon>Pseudomonadota</taxon>
        <taxon>Gammaproteobacteria</taxon>
        <taxon>Legionellales</taxon>
        <taxon>Legionellaceae</taxon>
        <taxon>Legionella</taxon>
    </lineage>
</organism>
<dbReference type="AlphaFoldDB" id="A0A9X2IDP7"/>
<comment type="caution">
    <text evidence="2">The sequence shown here is derived from an EMBL/GenBank/DDBJ whole genome shotgun (WGS) entry which is preliminary data.</text>
</comment>
<reference evidence="2" key="1">
    <citation type="submission" date="2021-11" db="EMBL/GenBank/DDBJ databases">
        <title>Legionella maioricencis sp. nov., a new species isolated from hot water samples in Mallorca.</title>
        <authorList>
            <person name="Crespi S."/>
            <person name="Drasar V."/>
            <person name="Salva-Serra F."/>
            <person name="Jaen-Luchoro D."/>
            <person name="Pineiro-Iglesias B."/>
            <person name="Aliaga F."/>
            <person name="Fernandez-Juarez V."/>
            <person name="Coll G."/>
            <person name="Moore E.R.B."/>
            <person name="Bennasar-Figueras A."/>
        </authorList>
    </citation>
    <scope>NUCLEOTIDE SEQUENCE</scope>
    <source>
        <strain evidence="2">HCPI-6</strain>
    </source>
</reference>
<evidence type="ECO:0000313" key="2">
    <source>
        <dbReference type="EMBL" id="MCL9684998.1"/>
    </source>
</evidence>
<evidence type="ECO:0000313" key="3">
    <source>
        <dbReference type="Proteomes" id="UP001139721"/>
    </source>
</evidence>
<dbReference type="Proteomes" id="UP001139721">
    <property type="component" value="Unassembled WGS sequence"/>
</dbReference>
<proteinExistence type="predicted"/>
<dbReference type="EMBL" id="JAJKBJ010000017">
    <property type="protein sequence ID" value="MCL9684998.1"/>
    <property type="molecule type" value="Genomic_DNA"/>
</dbReference>
<keyword evidence="3" id="KW-1185">Reference proteome</keyword>
<sequence>MIKKNCKLQYTPVSEDKKKAFLEDFLSSFQALKSSVEQQESENKKRFFEDVKKNKANANKESLITHETVKKVKKLATEITAQSSFDQSAWELIFAINQLAKSIRSCDLPSDCEDDSLLVKLTQNFADKTLNDNDKSWLQKILEIALYTKKTGFGNCQEKAFFAFSVLLLESKKIFSPISSLRLATFNNHFIVIVNEQFVMDPWLNIAFPLDSKAPNKNIDIVFDEFGKLVDYFSINEQGYCYTHKVTVGRTSQSDQCSESDKYSDKEMINCIQMLQKNREYFDLSGKEKNKRKIKTLENTTKEEVIKYSEKMEWTVGNSTPNDITDSEDEHHEPVAPTPAKRKKVEEEIEEDLEGGVEEETTVSASSIEQKPLVTSYNFFSVPFVFSQTGSHGIESKEHQFI</sequence>
<name>A0A9X2IDP7_9GAMM</name>
<dbReference type="RefSeq" id="WP_250422419.1">
    <property type="nucleotide sequence ID" value="NZ_JAJKBJ010000017.1"/>
</dbReference>